<dbReference type="AlphaFoldDB" id="A0A6N8J279"/>
<evidence type="ECO:0000259" key="5">
    <source>
        <dbReference type="PROSITE" id="PS51898"/>
    </source>
</evidence>
<dbReference type="GO" id="GO:0003677">
    <property type="term" value="F:DNA binding"/>
    <property type="evidence" value="ECO:0007669"/>
    <property type="project" value="UniProtKB-UniRule"/>
</dbReference>
<organism evidence="7 8">
    <name type="scientific">Ramlibacter pinisoli</name>
    <dbReference type="NCBI Taxonomy" id="2682844"/>
    <lineage>
        <taxon>Bacteria</taxon>
        <taxon>Pseudomonadati</taxon>
        <taxon>Pseudomonadota</taxon>
        <taxon>Betaproteobacteria</taxon>
        <taxon>Burkholderiales</taxon>
        <taxon>Comamonadaceae</taxon>
        <taxon>Ramlibacter</taxon>
    </lineage>
</organism>
<name>A0A6N8J279_9BURK</name>
<protein>
    <submittedName>
        <fullName evidence="7">Tyrosine-type recombinase/integrase</fullName>
    </submittedName>
</protein>
<dbReference type="SUPFAM" id="SSF56349">
    <property type="entry name" value="DNA breaking-rejoining enzymes"/>
    <property type="match status" value="1"/>
</dbReference>
<dbReference type="InterPro" id="IPR044068">
    <property type="entry name" value="CB"/>
</dbReference>
<keyword evidence="3" id="KW-0233">DNA recombination</keyword>
<dbReference type="InterPro" id="IPR011010">
    <property type="entry name" value="DNA_brk_join_enz"/>
</dbReference>
<dbReference type="InterPro" id="IPR010998">
    <property type="entry name" value="Integrase_recombinase_N"/>
</dbReference>
<keyword evidence="1" id="KW-0229">DNA integration</keyword>
<dbReference type="GO" id="GO:0006310">
    <property type="term" value="P:DNA recombination"/>
    <property type="evidence" value="ECO:0007669"/>
    <property type="project" value="UniProtKB-KW"/>
</dbReference>
<dbReference type="Gene3D" id="1.10.443.10">
    <property type="entry name" value="Intergrase catalytic core"/>
    <property type="match status" value="1"/>
</dbReference>
<dbReference type="InterPro" id="IPR002104">
    <property type="entry name" value="Integrase_catalytic"/>
</dbReference>
<dbReference type="PANTHER" id="PTHR30349:SF94">
    <property type="entry name" value="INTEGRASE_RECOMBINASE HI_1414-RELATED"/>
    <property type="match status" value="1"/>
</dbReference>
<dbReference type="PROSITE" id="PS51898">
    <property type="entry name" value="TYR_RECOMBINASE"/>
    <property type="match status" value="1"/>
</dbReference>
<evidence type="ECO:0000313" key="8">
    <source>
        <dbReference type="Proteomes" id="UP000469385"/>
    </source>
</evidence>
<keyword evidence="2 4" id="KW-0238">DNA-binding</keyword>
<dbReference type="EMBL" id="WSEL01000011">
    <property type="protein sequence ID" value="MVQ32872.1"/>
    <property type="molecule type" value="Genomic_DNA"/>
</dbReference>
<comment type="caution">
    <text evidence="7">The sequence shown here is derived from an EMBL/GenBank/DDBJ whole genome shotgun (WGS) entry which is preliminary data.</text>
</comment>
<sequence>MASIRKRGSAWQARVTRKGFPDETASFKTKSEALEWCRSIETGMDAGRYIRTKEAGDTPLAELLRRYRETVTPLKRGAHDEAIRLKAFERPRFAKLSLLNVTPKVIAAFRDERLGECSPATVIRDLAVLSSIFNHARREWGVEFPNPVQLVRKPVAPAGRDRTLSVPEEERLLAASAPTGRRNPLLHPLVLMALETAMRRGELLSLRWEHVHLNRRCVFLPQTKNGTSRWVPLSTRTLSALEGLHRAAEGLVFPIAASALDKCFRRACARAGIMNFRFPKIKLLRRSDGGCVSATPYPGFAISKKPHIAKKNAGPAK</sequence>
<evidence type="ECO:0000256" key="1">
    <source>
        <dbReference type="ARBA" id="ARBA00022908"/>
    </source>
</evidence>
<accession>A0A6N8J279</accession>
<dbReference type="Gene3D" id="1.10.150.130">
    <property type="match status" value="1"/>
</dbReference>
<dbReference type="Proteomes" id="UP000469385">
    <property type="component" value="Unassembled WGS sequence"/>
</dbReference>
<dbReference type="Pfam" id="PF00589">
    <property type="entry name" value="Phage_integrase"/>
    <property type="match status" value="1"/>
</dbReference>
<dbReference type="PROSITE" id="PS51900">
    <property type="entry name" value="CB"/>
    <property type="match status" value="1"/>
</dbReference>
<evidence type="ECO:0000256" key="4">
    <source>
        <dbReference type="PROSITE-ProRule" id="PRU01248"/>
    </source>
</evidence>
<keyword evidence="8" id="KW-1185">Reference proteome</keyword>
<evidence type="ECO:0000256" key="2">
    <source>
        <dbReference type="ARBA" id="ARBA00023125"/>
    </source>
</evidence>
<dbReference type="CDD" id="cd00796">
    <property type="entry name" value="INT_Rci_Hp1_C"/>
    <property type="match status" value="1"/>
</dbReference>
<dbReference type="PANTHER" id="PTHR30349">
    <property type="entry name" value="PHAGE INTEGRASE-RELATED"/>
    <property type="match status" value="1"/>
</dbReference>
<gene>
    <name evidence="7" type="ORF">GON04_25695</name>
</gene>
<feature type="domain" description="Tyr recombinase" evidence="5">
    <location>
        <begin position="159"/>
        <end position="317"/>
    </location>
</feature>
<proteinExistence type="predicted"/>
<dbReference type="RefSeq" id="WP_157400980.1">
    <property type="nucleotide sequence ID" value="NZ_WSEL01000011.1"/>
</dbReference>
<feature type="domain" description="Core-binding (CB)" evidence="6">
    <location>
        <begin position="58"/>
        <end position="137"/>
    </location>
</feature>
<dbReference type="GO" id="GO:0015074">
    <property type="term" value="P:DNA integration"/>
    <property type="evidence" value="ECO:0007669"/>
    <property type="project" value="UniProtKB-KW"/>
</dbReference>
<dbReference type="InterPro" id="IPR013762">
    <property type="entry name" value="Integrase-like_cat_sf"/>
</dbReference>
<evidence type="ECO:0000256" key="3">
    <source>
        <dbReference type="ARBA" id="ARBA00023172"/>
    </source>
</evidence>
<evidence type="ECO:0000313" key="7">
    <source>
        <dbReference type="EMBL" id="MVQ32872.1"/>
    </source>
</evidence>
<reference evidence="7 8" key="1">
    <citation type="submission" date="2019-12" db="EMBL/GenBank/DDBJ databases">
        <authorList>
            <person name="Huq M.A."/>
        </authorList>
    </citation>
    <scope>NUCLEOTIDE SEQUENCE [LARGE SCALE GENOMIC DNA]</scope>
    <source>
        <strain evidence="7 8">MAH-25</strain>
    </source>
</reference>
<dbReference type="InterPro" id="IPR050090">
    <property type="entry name" value="Tyrosine_recombinase_XerCD"/>
</dbReference>
<evidence type="ECO:0000259" key="6">
    <source>
        <dbReference type="PROSITE" id="PS51900"/>
    </source>
</evidence>